<dbReference type="Proteomes" id="UP000087766">
    <property type="component" value="Chromosome 8"/>
</dbReference>
<proteinExistence type="predicted"/>
<dbReference type="Gene3D" id="1.25.40.20">
    <property type="entry name" value="Ankyrin repeat-containing domain"/>
    <property type="match status" value="1"/>
</dbReference>
<evidence type="ECO:0000313" key="2">
    <source>
        <dbReference type="Proteomes" id="UP000087766"/>
    </source>
</evidence>
<dbReference type="SUPFAM" id="SSF48403">
    <property type="entry name" value="Ankyrin repeat"/>
    <property type="match status" value="1"/>
</dbReference>
<name>A0A1S3V0V7_VIGRR</name>
<dbReference type="AlphaFoldDB" id="A0A1S3V0V7"/>
<dbReference type="OrthoDB" id="674805at2759"/>
<gene>
    <name evidence="3" type="primary">LOC106770693</name>
</gene>
<dbReference type="STRING" id="3916.A0A1S3V0V7"/>
<evidence type="ECO:0000313" key="3">
    <source>
        <dbReference type="RefSeq" id="XP_014511976.1"/>
    </source>
</evidence>
<protein>
    <submittedName>
        <fullName evidence="3">Uncharacterized protein LOC106770693</fullName>
    </submittedName>
</protein>
<accession>A0A1S3V0V7</accession>
<dbReference type="KEGG" id="vra:106770693"/>
<dbReference type="GeneID" id="106770693"/>
<reference evidence="3" key="2">
    <citation type="submission" date="2025-08" db="UniProtKB">
        <authorList>
            <consortium name="RefSeq"/>
        </authorList>
    </citation>
    <scope>IDENTIFICATION</scope>
    <source>
        <tissue evidence="3">Leaf</tissue>
    </source>
</reference>
<organism evidence="2 3">
    <name type="scientific">Vigna radiata var. radiata</name>
    <name type="common">Mung bean</name>
    <name type="synonym">Phaseolus aureus</name>
    <dbReference type="NCBI Taxonomy" id="3916"/>
    <lineage>
        <taxon>Eukaryota</taxon>
        <taxon>Viridiplantae</taxon>
        <taxon>Streptophyta</taxon>
        <taxon>Embryophyta</taxon>
        <taxon>Tracheophyta</taxon>
        <taxon>Spermatophyta</taxon>
        <taxon>Magnoliopsida</taxon>
        <taxon>eudicotyledons</taxon>
        <taxon>Gunneridae</taxon>
        <taxon>Pentapetalae</taxon>
        <taxon>rosids</taxon>
        <taxon>fabids</taxon>
        <taxon>Fabales</taxon>
        <taxon>Fabaceae</taxon>
        <taxon>Papilionoideae</taxon>
        <taxon>50 kb inversion clade</taxon>
        <taxon>NPAAA clade</taxon>
        <taxon>indigoferoid/millettioid clade</taxon>
        <taxon>Phaseoleae</taxon>
        <taxon>Vigna</taxon>
    </lineage>
</organism>
<comment type="subcellular location">
    <subcellularLocation>
        <location evidence="1">Cell membrane</location>
        <topology evidence="1">Peripheral membrane protein</topology>
    </subcellularLocation>
</comment>
<sequence>MVVVEKFMKEMHGRMTKAATTGNVDELERLMDSVILLGAQTPRHIASMCGRVSFVQKMLKLKKQFVYELKEDGFTLMHLVSANGHVQVVIEFLKVDHQPCHIQGRE</sequence>
<keyword evidence="2" id="KW-1185">Reference proteome</keyword>
<evidence type="ECO:0000256" key="1">
    <source>
        <dbReference type="ARBA" id="ARBA00004202"/>
    </source>
</evidence>
<dbReference type="InterPro" id="IPR036770">
    <property type="entry name" value="Ankyrin_rpt-contain_sf"/>
</dbReference>
<dbReference type="RefSeq" id="XP_014511976.1">
    <property type="nucleotide sequence ID" value="XM_014656490.1"/>
</dbReference>
<reference evidence="2" key="1">
    <citation type="journal article" date="2014" name="Nat. Commun.">
        <title>Genome sequence of mungbean and insights into evolution within Vigna species.</title>
        <authorList>
            <person name="Kang Y.J."/>
            <person name="Kim S.K."/>
            <person name="Kim M.Y."/>
            <person name="Lestari P."/>
            <person name="Kim K.H."/>
            <person name="Ha B.K."/>
            <person name="Jun T.H."/>
            <person name="Hwang W.J."/>
            <person name="Lee T."/>
            <person name="Lee J."/>
            <person name="Shim S."/>
            <person name="Yoon M.Y."/>
            <person name="Jang Y.E."/>
            <person name="Han K.S."/>
            <person name="Taeprayoon P."/>
            <person name="Yoon N."/>
            <person name="Somta P."/>
            <person name="Tanya P."/>
            <person name="Kim K.S."/>
            <person name="Gwag J.G."/>
            <person name="Moon J.K."/>
            <person name="Lee Y.H."/>
            <person name="Park B.S."/>
            <person name="Bombarely A."/>
            <person name="Doyle J.J."/>
            <person name="Jackson S.A."/>
            <person name="Schafleitner R."/>
            <person name="Srinives P."/>
            <person name="Varshney R.K."/>
            <person name="Lee S.H."/>
        </authorList>
    </citation>
    <scope>NUCLEOTIDE SEQUENCE [LARGE SCALE GENOMIC DNA]</scope>
    <source>
        <strain evidence="2">cv. VC1973A</strain>
    </source>
</reference>
<dbReference type="GO" id="GO:0005886">
    <property type="term" value="C:plasma membrane"/>
    <property type="evidence" value="ECO:0007669"/>
    <property type="project" value="UniProtKB-SubCell"/>
</dbReference>